<evidence type="ECO:0000313" key="2">
    <source>
        <dbReference type="EMBL" id="BCK57136.1"/>
    </source>
</evidence>
<protein>
    <submittedName>
        <fullName evidence="2">Uncharacterized protein</fullName>
    </submittedName>
</protein>
<dbReference type="NCBIfam" id="NF040567">
    <property type="entry name" value="SCO2524_fam"/>
    <property type="match status" value="1"/>
</dbReference>
<organism evidence="2 3">
    <name type="scientific">Nocardia wallacei</name>
    <dbReference type="NCBI Taxonomy" id="480035"/>
    <lineage>
        <taxon>Bacteria</taxon>
        <taxon>Bacillati</taxon>
        <taxon>Actinomycetota</taxon>
        <taxon>Actinomycetes</taxon>
        <taxon>Mycobacteriales</taxon>
        <taxon>Nocardiaceae</taxon>
        <taxon>Nocardia</taxon>
    </lineage>
</organism>
<dbReference type="AlphaFoldDB" id="A0A7G1KRK0"/>
<accession>A0A7G1KRK0</accession>
<gene>
    <name evidence="2" type="ORF">NWFMUON74_49080</name>
</gene>
<sequence length="639" mass="71825">MRIQPRRQILAVWRSMLRTCYADGTWVWGGRDGSNSISDAEQLLCLLYPATEIASFALDNPDELSDDVEVVMAPLGRGAKIGLKLIEVLEDYWARYTGPDGEPIFSAGTYLRSSDDAHPPTARQRELDVVDSYSMSLTLCLATLKFLRAFRRWVMTRPTPARSIDARIDALEEQVGARLTAAMTGLVRSFVVNTVDPKDEAGRVMLTMFNQTGASDETVVASVNRRLDRLRVRLRRDVTLSQTPDIDLEDETLLFECGWSWGVARQAAPIEFVEAAIGSQPGYAVGRPYLYFTVVALDGINDLTSPRTRELDLLDAQQRRLAEALQLRWDLAQRYWSAMARYGEGRWPLEDIPWRTSDGEESDYFSLSVSAVLIQDLINREASDDDLTRATPVFDELARRGRIIRRLTEDDRARDLHVPGVRLSLLGSRDIDKGPLLEWTVSDYAPVLLKRTLQAARLSGTLTTRDRLLELAQSTMDHLERRAFKKGRAEGLWDNAEEVFKVKSPPGSAPARSSEQPPSAESADDENSLPSWYLTERVIECLVAADLTFREPPLRSTTSAVRALELLNEAEHLLNQKLLQLSEQDMTKNRLALETVHQQLERARAVIDERPGTAHSLCAEALRELDGLVFADQDAQRSV</sequence>
<evidence type="ECO:0000313" key="3">
    <source>
        <dbReference type="Proteomes" id="UP000516173"/>
    </source>
</evidence>
<dbReference type="Proteomes" id="UP000516173">
    <property type="component" value="Chromosome"/>
</dbReference>
<proteinExistence type="predicted"/>
<dbReference type="GeneID" id="80349352"/>
<feature type="region of interest" description="Disordered" evidence="1">
    <location>
        <begin position="503"/>
        <end position="527"/>
    </location>
</feature>
<evidence type="ECO:0000256" key="1">
    <source>
        <dbReference type="SAM" id="MobiDB-lite"/>
    </source>
</evidence>
<dbReference type="RefSeq" id="WP_187684073.1">
    <property type="nucleotide sequence ID" value="NZ_AP023396.1"/>
</dbReference>
<reference evidence="2 3" key="1">
    <citation type="submission" date="2020-08" db="EMBL/GenBank/DDBJ databases">
        <title>Genome Sequencing of Nocardia wallacei strain FMUON74 and assembly.</title>
        <authorList>
            <person name="Toyokawa M."/>
            <person name="Uesaka K."/>
        </authorList>
    </citation>
    <scope>NUCLEOTIDE SEQUENCE [LARGE SCALE GENOMIC DNA]</scope>
    <source>
        <strain evidence="2 3">FMUON74</strain>
    </source>
</reference>
<dbReference type="EMBL" id="AP023396">
    <property type="protein sequence ID" value="BCK57136.1"/>
    <property type="molecule type" value="Genomic_DNA"/>
</dbReference>
<keyword evidence="3" id="KW-1185">Reference proteome</keyword>
<dbReference type="InterPro" id="IPR049777">
    <property type="entry name" value="SCO2524-like"/>
</dbReference>
<dbReference type="KEGG" id="nwl:NWFMUON74_49080"/>
<name>A0A7G1KRK0_9NOCA</name>